<evidence type="ECO:0000313" key="1">
    <source>
        <dbReference type="EMBL" id="KAL1853195.1"/>
    </source>
</evidence>
<evidence type="ECO:0000313" key="2">
    <source>
        <dbReference type="Proteomes" id="UP001586593"/>
    </source>
</evidence>
<keyword evidence="2" id="KW-1185">Reference proteome</keyword>
<organism evidence="1 2">
    <name type="scientific">Phialemonium thermophilum</name>
    <dbReference type="NCBI Taxonomy" id="223376"/>
    <lineage>
        <taxon>Eukaryota</taxon>
        <taxon>Fungi</taxon>
        <taxon>Dikarya</taxon>
        <taxon>Ascomycota</taxon>
        <taxon>Pezizomycotina</taxon>
        <taxon>Sordariomycetes</taxon>
        <taxon>Sordariomycetidae</taxon>
        <taxon>Cephalothecales</taxon>
        <taxon>Cephalothecaceae</taxon>
        <taxon>Phialemonium</taxon>
    </lineage>
</organism>
<dbReference type="EMBL" id="JAZHXJ010000711">
    <property type="protein sequence ID" value="KAL1853195.1"/>
    <property type="molecule type" value="Genomic_DNA"/>
</dbReference>
<gene>
    <name evidence="1" type="ORF">VTK73DRAFT_9055</name>
</gene>
<protein>
    <submittedName>
        <fullName evidence="1">Uncharacterized protein</fullName>
    </submittedName>
</protein>
<dbReference type="InterPro" id="IPR019183">
    <property type="entry name" value="NAA25_NatB_aux_su"/>
</dbReference>
<reference evidence="1 2" key="1">
    <citation type="journal article" date="2024" name="Commun. Biol.">
        <title>Comparative genomic analysis of thermophilic fungi reveals convergent evolutionary adaptations and gene losses.</title>
        <authorList>
            <person name="Steindorff A.S."/>
            <person name="Aguilar-Pontes M.V."/>
            <person name="Robinson A.J."/>
            <person name="Andreopoulos B."/>
            <person name="LaButti K."/>
            <person name="Kuo A."/>
            <person name="Mondo S."/>
            <person name="Riley R."/>
            <person name="Otillar R."/>
            <person name="Haridas S."/>
            <person name="Lipzen A."/>
            <person name="Grimwood J."/>
            <person name="Schmutz J."/>
            <person name="Clum A."/>
            <person name="Reid I.D."/>
            <person name="Moisan M.C."/>
            <person name="Butler G."/>
            <person name="Nguyen T.T.M."/>
            <person name="Dewar K."/>
            <person name="Conant G."/>
            <person name="Drula E."/>
            <person name="Henrissat B."/>
            <person name="Hansel C."/>
            <person name="Singer S."/>
            <person name="Hutchinson M.I."/>
            <person name="de Vries R.P."/>
            <person name="Natvig D.O."/>
            <person name="Powell A.J."/>
            <person name="Tsang A."/>
            <person name="Grigoriev I.V."/>
        </authorList>
    </citation>
    <scope>NUCLEOTIDE SEQUENCE [LARGE SCALE GENOMIC DNA]</scope>
    <source>
        <strain evidence="1 2">ATCC 24622</strain>
    </source>
</reference>
<sequence length="716" mass="79590">MSSYSRYFPPALKSTVDLQLQSAFGEGNWAAAARLAGKRAKSLQDPYYEAIRLCAESQLDGLGEKCAVLVKVADLVRQGTVVKDLDVLDLYEWACRDFLDDLDYSATLGLLRLRWAKQNPRSPGVMPCLQACLQHWDLVNAQQIAVLLDKSAPPTSTDRRFMYWSIVLTYLLSISPQCPDGKKDLYGLLALKQLERAADLTEASDKDDRTDRGLRTEEEIYLFYRVLARLGTRSDFVKRLRSPRIGPLAQFEKGRKHLLWMALDALDAGREWDDVYDLCLAALGRKEDGNDEAPSFLAADWRVWKSFITAASRRSDPQAAFAEVQKLLDAFIATKAPVAQMYKKNIALAVLEATFRLPESLLPDTFLSASPMPRVAQIGLFLDQNFDRPSAFDDVKGYVSSLSVEEVQYFLGEMLPKLSEGQWTVKSSLIAVLDLKFRYFLTTCPQTLSPAPAPAVPPPDGADRRSSFLCLVNARWTPEPYSACLLGLVQSAAAATRKLSADAELMKSLPALDKDPRIDLSLVWGLSLLKLAGLTGRHASSSSPSGSPLENVDPSLFLQAVLLLDTQLKKTPGDTSLRLLLVRLYLLLGCASYAYRLWVPMDVKRTIQDALSPLFFDRLSSLAPGLFQGGRPPTEPLRAYYQTTLQDRAPVRIWDAFAAGSYTSILDMADYDDRLRRSCTLVMSVVEERRAARAFGGRLDGNMEDLPLMGGYILSS</sequence>
<dbReference type="Pfam" id="PF09797">
    <property type="entry name" value="NatB_MDM20"/>
    <property type="match status" value="2"/>
</dbReference>
<comment type="caution">
    <text evidence="1">The sequence shown here is derived from an EMBL/GenBank/DDBJ whole genome shotgun (WGS) entry which is preliminary data.</text>
</comment>
<name>A0ABR3W510_9PEZI</name>
<proteinExistence type="predicted"/>
<dbReference type="Proteomes" id="UP001586593">
    <property type="component" value="Unassembled WGS sequence"/>
</dbReference>
<accession>A0ABR3W510</accession>